<accession>A0A319BTX5</accession>
<evidence type="ECO:0000313" key="1">
    <source>
        <dbReference type="EMBL" id="PYH76175.1"/>
    </source>
</evidence>
<protein>
    <recommendedName>
        <fullName evidence="3">RHS repeat protein</fullName>
    </recommendedName>
</protein>
<organism evidence="1 2">
    <name type="scientific">Aspergillus uvarum CBS 121591</name>
    <dbReference type="NCBI Taxonomy" id="1448315"/>
    <lineage>
        <taxon>Eukaryota</taxon>
        <taxon>Fungi</taxon>
        <taxon>Dikarya</taxon>
        <taxon>Ascomycota</taxon>
        <taxon>Pezizomycotina</taxon>
        <taxon>Eurotiomycetes</taxon>
        <taxon>Eurotiomycetidae</taxon>
        <taxon>Eurotiales</taxon>
        <taxon>Aspergillaceae</taxon>
        <taxon>Aspergillus</taxon>
        <taxon>Aspergillus subgen. Circumdati</taxon>
    </lineage>
</organism>
<evidence type="ECO:0008006" key="3">
    <source>
        <dbReference type="Google" id="ProtNLM"/>
    </source>
</evidence>
<evidence type="ECO:0000313" key="2">
    <source>
        <dbReference type="Proteomes" id="UP000248340"/>
    </source>
</evidence>
<dbReference type="STRING" id="1448315.A0A319BTX5"/>
<proteinExistence type="predicted"/>
<dbReference type="GeneID" id="37142369"/>
<dbReference type="VEuPathDB" id="FungiDB:BO82DRAFT_407372"/>
<gene>
    <name evidence="1" type="ORF">BO82DRAFT_407372</name>
</gene>
<dbReference type="Proteomes" id="UP000248340">
    <property type="component" value="Unassembled WGS sequence"/>
</dbReference>
<keyword evidence="2" id="KW-1185">Reference proteome</keyword>
<dbReference type="AlphaFoldDB" id="A0A319BTX5"/>
<dbReference type="RefSeq" id="XP_025486375.1">
    <property type="nucleotide sequence ID" value="XM_025639627.1"/>
</dbReference>
<dbReference type="EMBL" id="KZ821765">
    <property type="protein sequence ID" value="PYH76175.1"/>
    <property type="molecule type" value="Genomic_DNA"/>
</dbReference>
<sequence>MQFHEFPTEGSRPSHGAIHMLNSIQRGPGTDLEDPLILFGRKHLNLAGLLAEGALVCLPVLVGLKALEFQICQFSFVVSQAVGFTSGDLNYGKGLKVRAISKTPQRGELQKLYSPSGRALNLVWRSNEDRRLHQILDGAQCLVRFEYDEFHTRIMTTPDTAEARTFKLTVRSGRLDKLKLPAAEGQLCWEFQYNYDGLLWCIDKVDSPSGLGEEIKYREQNGAPPVAHGTQTTLPQHPECPQHAVWPGQGHPPIVTNYRYSDKNFLGYASGFRWTDDGNYLYLLVEPAGALSREKVTYYTKPIGYLDDQPPYYLLPAKVETTYTDRDADHGRPPRTKTNSYQ</sequence>
<reference evidence="1 2" key="1">
    <citation type="submission" date="2016-12" db="EMBL/GenBank/DDBJ databases">
        <title>The genomes of Aspergillus section Nigri reveals drivers in fungal speciation.</title>
        <authorList>
            <consortium name="DOE Joint Genome Institute"/>
            <person name="Vesth T.C."/>
            <person name="Nybo J."/>
            <person name="Theobald S."/>
            <person name="Brandl J."/>
            <person name="Frisvad J.C."/>
            <person name="Nielsen K.F."/>
            <person name="Lyhne E.K."/>
            <person name="Kogle M.E."/>
            <person name="Kuo A."/>
            <person name="Riley R."/>
            <person name="Clum A."/>
            <person name="Nolan M."/>
            <person name="Lipzen A."/>
            <person name="Salamov A."/>
            <person name="Henrissat B."/>
            <person name="Wiebenga A."/>
            <person name="De Vries R.P."/>
            <person name="Grigoriev I.V."/>
            <person name="Mortensen U.H."/>
            <person name="Andersen M.R."/>
            <person name="Baker S.E."/>
        </authorList>
    </citation>
    <scope>NUCLEOTIDE SEQUENCE [LARGE SCALE GENOMIC DNA]</scope>
    <source>
        <strain evidence="1 2">CBS 121591</strain>
    </source>
</reference>
<name>A0A319BTX5_9EURO</name>